<evidence type="ECO:0000313" key="2">
    <source>
        <dbReference type="EMBL" id="EXX89061.1"/>
    </source>
</evidence>
<protein>
    <submittedName>
        <fullName evidence="2">Anti-anti-sigma factor</fullName>
    </submittedName>
</protein>
<dbReference type="Proteomes" id="UP000053750">
    <property type="component" value="Unassembled WGS sequence"/>
</dbReference>
<reference evidence="2 3" key="1">
    <citation type="submission" date="2014-02" db="EMBL/GenBank/DDBJ databases">
        <title>Genome sequence of Paenibacillus darwinianus reveals adaptive mechanisms for survival in Antarctic soils.</title>
        <authorList>
            <person name="Dsouza M."/>
            <person name="Taylor M.W."/>
            <person name="Turner S.J."/>
            <person name="Aislabie J."/>
        </authorList>
    </citation>
    <scope>NUCLEOTIDE SEQUENCE [LARGE SCALE GENOMIC DNA]</scope>
    <source>
        <strain evidence="2 3">CE1</strain>
    </source>
</reference>
<sequence>MEQKLQLESRVFESGIAFTLKGDLDKAAEQVLKSAFDWEQGPVEQRRYLVLDLHQVGYINSAGMALLIRIARAGRKLGYHTFACGVSTHYQKLFRMVGLTEYLMLYPDEYAVLQRIEALEGEA</sequence>
<dbReference type="Pfam" id="PF01740">
    <property type="entry name" value="STAS"/>
    <property type="match status" value="1"/>
</dbReference>
<comment type="caution">
    <text evidence="2">The sequence shown here is derived from an EMBL/GenBank/DDBJ whole genome shotgun (WGS) entry which is preliminary data.</text>
</comment>
<accession>A0A9W5S2F0</accession>
<dbReference type="InterPro" id="IPR036513">
    <property type="entry name" value="STAS_dom_sf"/>
</dbReference>
<evidence type="ECO:0000313" key="3">
    <source>
        <dbReference type="Proteomes" id="UP000053750"/>
    </source>
</evidence>
<dbReference type="AlphaFoldDB" id="A0A9W5S2F0"/>
<dbReference type="OrthoDB" id="119566at2"/>
<name>A0A9W5S2F0_9BACL</name>
<evidence type="ECO:0000259" key="1">
    <source>
        <dbReference type="PROSITE" id="PS50801"/>
    </source>
</evidence>
<dbReference type="InterPro" id="IPR002645">
    <property type="entry name" value="STAS_dom"/>
</dbReference>
<dbReference type="RefSeq" id="WP_036582004.1">
    <property type="nucleotide sequence ID" value="NZ_KK082132.1"/>
</dbReference>
<dbReference type="PANTHER" id="PTHR33495">
    <property type="entry name" value="ANTI-SIGMA FACTOR ANTAGONIST TM_1081-RELATED-RELATED"/>
    <property type="match status" value="1"/>
</dbReference>
<dbReference type="SUPFAM" id="SSF52091">
    <property type="entry name" value="SpoIIaa-like"/>
    <property type="match status" value="1"/>
</dbReference>
<proteinExistence type="predicted"/>
<dbReference type="GO" id="GO:0043856">
    <property type="term" value="F:anti-sigma factor antagonist activity"/>
    <property type="evidence" value="ECO:0007669"/>
    <property type="project" value="TreeGrafter"/>
</dbReference>
<dbReference type="Gene3D" id="3.30.750.24">
    <property type="entry name" value="STAS domain"/>
    <property type="match status" value="1"/>
</dbReference>
<keyword evidence="3" id="KW-1185">Reference proteome</keyword>
<dbReference type="EMBL" id="JFHU01000109">
    <property type="protein sequence ID" value="EXX89061.1"/>
    <property type="molecule type" value="Genomic_DNA"/>
</dbReference>
<dbReference type="PANTHER" id="PTHR33495:SF2">
    <property type="entry name" value="ANTI-SIGMA FACTOR ANTAGONIST TM_1081-RELATED"/>
    <property type="match status" value="1"/>
</dbReference>
<feature type="domain" description="STAS" evidence="1">
    <location>
        <begin position="5"/>
        <end position="119"/>
    </location>
</feature>
<gene>
    <name evidence="2" type="ORF">BG53_00710</name>
</gene>
<dbReference type="PROSITE" id="PS50801">
    <property type="entry name" value="STAS"/>
    <property type="match status" value="1"/>
</dbReference>
<dbReference type="CDD" id="cd07043">
    <property type="entry name" value="STAS_anti-anti-sigma_factors"/>
    <property type="match status" value="1"/>
</dbReference>
<organism evidence="2 3">
    <name type="scientific">Paenibacillus darwinianus</name>
    <dbReference type="NCBI Taxonomy" id="1380763"/>
    <lineage>
        <taxon>Bacteria</taxon>
        <taxon>Bacillati</taxon>
        <taxon>Bacillota</taxon>
        <taxon>Bacilli</taxon>
        <taxon>Bacillales</taxon>
        <taxon>Paenibacillaceae</taxon>
        <taxon>Paenibacillus</taxon>
    </lineage>
</organism>